<proteinExistence type="predicted"/>
<accession>R7RXB3</accession>
<dbReference type="InterPro" id="IPR039535">
    <property type="entry name" value="ASST-like"/>
</dbReference>
<dbReference type="RefSeq" id="XP_007311458.1">
    <property type="nucleotide sequence ID" value="XM_007311396.1"/>
</dbReference>
<evidence type="ECO:0000313" key="2">
    <source>
        <dbReference type="Proteomes" id="UP000053927"/>
    </source>
</evidence>
<dbReference type="PANTHER" id="PTHR35340">
    <property type="entry name" value="PQQ ENZYME REPEAT PROTEIN-RELATED"/>
    <property type="match status" value="1"/>
</dbReference>
<dbReference type="PANTHER" id="PTHR35340:SF5">
    <property type="entry name" value="ASST-DOMAIN-CONTAINING PROTEIN"/>
    <property type="match status" value="1"/>
</dbReference>
<evidence type="ECO:0000313" key="1">
    <source>
        <dbReference type="EMBL" id="EIM79505.1"/>
    </source>
</evidence>
<keyword evidence="2" id="KW-1185">Reference proteome</keyword>
<dbReference type="InterPro" id="IPR053143">
    <property type="entry name" value="Arylsulfate_ST"/>
</dbReference>
<gene>
    <name evidence="1" type="ORF">STEHIDRAFT_173121</name>
</gene>
<dbReference type="AlphaFoldDB" id="R7RXB3"/>
<dbReference type="eggNOG" id="ENOG502QPU9">
    <property type="taxonomic scope" value="Eukaryota"/>
</dbReference>
<reference evidence="2" key="1">
    <citation type="journal article" date="2012" name="Science">
        <title>The Paleozoic origin of enzymatic lignin decomposition reconstructed from 31 fungal genomes.</title>
        <authorList>
            <person name="Floudas D."/>
            <person name="Binder M."/>
            <person name="Riley R."/>
            <person name="Barry K."/>
            <person name="Blanchette R.A."/>
            <person name="Henrissat B."/>
            <person name="Martinez A.T."/>
            <person name="Otillar R."/>
            <person name="Spatafora J.W."/>
            <person name="Yadav J.S."/>
            <person name="Aerts A."/>
            <person name="Benoit I."/>
            <person name="Boyd A."/>
            <person name="Carlson A."/>
            <person name="Copeland A."/>
            <person name="Coutinho P.M."/>
            <person name="de Vries R.P."/>
            <person name="Ferreira P."/>
            <person name="Findley K."/>
            <person name="Foster B."/>
            <person name="Gaskell J."/>
            <person name="Glotzer D."/>
            <person name="Gorecki P."/>
            <person name="Heitman J."/>
            <person name="Hesse C."/>
            <person name="Hori C."/>
            <person name="Igarashi K."/>
            <person name="Jurgens J.A."/>
            <person name="Kallen N."/>
            <person name="Kersten P."/>
            <person name="Kohler A."/>
            <person name="Kuees U."/>
            <person name="Kumar T.K.A."/>
            <person name="Kuo A."/>
            <person name="LaButti K."/>
            <person name="Larrondo L.F."/>
            <person name="Lindquist E."/>
            <person name="Ling A."/>
            <person name="Lombard V."/>
            <person name="Lucas S."/>
            <person name="Lundell T."/>
            <person name="Martin R."/>
            <person name="McLaughlin D.J."/>
            <person name="Morgenstern I."/>
            <person name="Morin E."/>
            <person name="Murat C."/>
            <person name="Nagy L.G."/>
            <person name="Nolan M."/>
            <person name="Ohm R.A."/>
            <person name="Patyshakuliyeva A."/>
            <person name="Rokas A."/>
            <person name="Ruiz-Duenas F.J."/>
            <person name="Sabat G."/>
            <person name="Salamov A."/>
            <person name="Samejima M."/>
            <person name="Schmutz J."/>
            <person name="Slot J.C."/>
            <person name="St John F."/>
            <person name="Stenlid J."/>
            <person name="Sun H."/>
            <person name="Sun S."/>
            <person name="Syed K."/>
            <person name="Tsang A."/>
            <person name="Wiebenga A."/>
            <person name="Young D."/>
            <person name="Pisabarro A."/>
            <person name="Eastwood D.C."/>
            <person name="Martin F."/>
            <person name="Cullen D."/>
            <person name="Grigoriev I.V."/>
            <person name="Hibbett D.S."/>
        </authorList>
    </citation>
    <scope>NUCLEOTIDE SEQUENCE [LARGE SCALE GENOMIC DNA]</scope>
    <source>
        <strain evidence="2">FP-91666</strain>
    </source>
</reference>
<name>R7RXB3_STEHR</name>
<dbReference type="Pfam" id="PF14269">
    <property type="entry name" value="Arylsulfotran_2"/>
    <property type="match status" value="1"/>
</dbReference>
<dbReference type="KEGG" id="shs:STEHIDRAFT_173121"/>
<dbReference type="OMA" id="HEPWDYF"/>
<dbReference type="EMBL" id="JH687404">
    <property type="protein sequence ID" value="EIM79505.1"/>
    <property type="molecule type" value="Genomic_DNA"/>
</dbReference>
<dbReference type="OrthoDB" id="5427350at2759"/>
<dbReference type="GeneID" id="18804216"/>
<protein>
    <recommendedName>
        <fullName evidence="3">ASST-domain-containing protein</fullName>
    </recommendedName>
</protein>
<organism evidence="1 2">
    <name type="scientific">Stereum hirsutum (strain FP-91666)</name>
    <name type="common">White-rot fungus</name>
    <dbReference type="NCBI Taxonomy" id="721885"/>
    <lineage>
        <taxon>Eukaryota</taxon>
        <taxon>Fungi</taxon>
        <taxon>Dikarya</taxon>
        <taxon>Basidiomycota</taxon>
        <taxon>Agaricomycotina</taxon>
        <taxon>Agaricomycetes</taxon>
        <taxon>Russulales</taxon>
        <taxon>Stereaceae</taxon>
        <taxon>Stereum</taxon>
    </lineage>
</organism>
<evidence type="ECO:0008006" key="3">
    <source>
        <dbReference type="Google" id="ProtNLM"/>
    </source>
</evidence>
<sequence length="580" mass="62202">MLSVLYLSSSFLLPTPAMSRCSYTLLLSFLILGNISTVCSILSQSYQSTSIINVPLTIQVAYNSSSDNSSSSSTSNGHFFTCPRGSDAYATAPTIYDTSGELIWFGSEFGDCFDLNVQYYNGQAVLTVWNGTDDSAGYGNGMGRIVDSTYTTIATVACDSDTNSDLHEFNIPEDTNTTAIMTTYYPIQWDLSSVGGSTEGWMLTSGFQEINIADGSVVFNWSAADHMDLTESYNTINSTGGSEDDTWDPFHINSITKDAEGNYLISSRHYHQILKVSATTGEVLWTVGGMTSNFTLDDDSTFYWQHHARWYDDYTKVSIFDNGATNWNVAEASARGMTLEIDQDAMTATFVNEYLPIVTVQNYSCSQGSIQMLDDGNVVVGYGSNPWIGEYTSDGSVIFFATLGKDGEEGNSPMQNYRVFKVSSWVGTPATSPDIAVSGAQDDITIYVSWNGATEVSSYAYYTSTSSSSSLTSSLNVTRAGFETSWTDNSTSPSYIRVAALAANGSVLGWTETITVDGSGTSDASGTDSTSGAMTLVAGLSLTGVGGMTVTATGGAVAVVGIVIGELSYWLDELLGDWLL</sequence>
<dbReference type="Proteomes" id="UP000053927">
    <property type="component" value="Unassembled WGS sequence"/>
</dbReference>